<evidence type="ECO:0000313" key="1">
    <source>
        <dbReference type="EMBL" id="SEQ37229.1"/>
    </source>
</evidence>
<dbReference type="Proteomes" id="UP000181998">
    <property type="component" value="Unassembled WGS sequence"/>
</dbReference>
<organism evidence="1 2">
    <name type="scientific">Nitrosomonas ureae</name>
    <dbReference type="NCBI Taxonomy" id="44577"/>
    <lineage>
        <taxon>Bacteria</taxon>
        <taxon>Pseudomonadati</taxon>
        <taxon>Pseudomonadota</taxon>
        <taxon>Betaproteobacteria</taxon>
        <taxon>Nitrosomonadales</taxon>
        <taxon>Nitrosomonadaceae</taxon>
        <taxon>Nitrosomonas</taxon>
    </lineage>
</organism>
<gene>
    <name evidence="1" type="ORF">SAMN05421510_104313</name>
</gene>
<proteinExistence type="predicted"/>
<name>A0A1H9FH57_9PROT</name>
<evidence type="ECO:0000313" key="2">
    <source>
        <dbReference type="Proteomes" id="UP000181998"/>
    </source>
</evidence>
<reference evidence="1 2" key="1">
    <citation type="submission" date="2016-10" db="EMBL/GenBank/DDBJ databases">
        <authorList>
            <person name="de Groot N.N."/>
        </authorList>
    </citation>
    <scope>NUCLEOTIDE SEQUENCE [LARGE SCALE GENOMIC DNA]</scope>
    <source>
        <strain evidence="1 2">Nm9</strain>
    </source>
</reference>
<sequence length="170" mass="19506">MMNNEHNDHENDEFFARLKKSLHMPEESSIAIPPLTQEYLDKAREAAQVHRSYQLRFGPFEERLLPMAASDGLLRNGPLRIDSLGGEWSLTREEIPDDPDWQILKFKCRKELIPDLQGREVKIQIGSELFALGQINRNGVAEIEISKDIDMAKAIDVRILERNNPISGEE</sequence>
<dbReference type="RefSeq" id="WP_177166123.1">
    <property type="nucleotide sequence ID" value="NZ_FOFX01000043.1"/>
</dbReference>
<dbReference type="AlphaFoldDB" id="A0A1H9FH57"/>
<accession>A0A1H9FH57</accession>
<dbReference type="EMBL" id="FOFX01000043">
    <property type="protein sequence ID" value="SEQ37229.1"/>
    <property type="molecule type" value="Genomic_DNA"/>
</dbReference>
<protein>
    <submittedName>
        <fullName evidence="1">Uncharacterized protein</fullName>
    </submittedName>
</protein>